<gene>
    <name evidence="1" type="ORF">SAMN04487989_10737</name>
</gene>
<evidence type="ECO:0000313" key="1">
    <source>
        <dbReference type="EMBL" id="SFN95107.1"/>
    </source>
</evidence>
<dbReference type="STRING" id="649333.SAMN04487989_10737"/>
<keyword evidence="2" id="KW-1185">Reference proteome</keyword>
<dbReference type="AlphaFoldDB" id="A0A1I5D7K6"/>
<organism evidence="1 2">
    <name type="scientific">Bizionia echini</name>
    <dbReference type="NCBI Taxonomy" id="649333"/>
    <lineage>
        <taxon>Bacteria</taxon>
        <taxon>Pseudomonadati</taxon>
        <taxon>Bacteroidota</taxon>
        <taxon>Flavobacteriia</taxon>
        <taxon>Flavobacteriales</taxon>
        <taxon>Flavobacteriaceae</taxon>
        <taxon>Bizionia</taxon>
    </lineage>
</organism>
<evidence type="ECO:0000313" key="2">
    <source>
        <dbReference type="Proteomes" id="UP000198705"/>
    </source>
</evidence>
<dbReference type="OrthoDB" id="1117699at2"/>
<name>A0A1I5D7K6_9FLAO</name>
<protein>
    <submittedName>
        <fullName evidence="1">Uncharacterized protein</fullName>
    </submittedName>
</protein>
<dbReference type="EMBL" id="FOVN01000007">
    <property type="protein sequence ID" value="SFN95107.1"/>
    <property type="molecule type" value="Genomic_DNA"/>
</dbReference>
<proteinExistence type="predicted"/>
<reference evidence="2" key="1">
    <citation type="submission" date="2016-10" db="EMBL/GenBank/DDBJ databases">
        <authorList>
            <person name="Varghese N."/>
            <person name="Submissions S."/>
        </authorList>
    </citation>
    <scope>NUCLEOTIDE SEQUENCE [LARGE SCALE GENOMIC DNA]</scope>
    <source>
        <strain evidence="2">DSM 23925</strain>
    </source>
</reference>
<dbReference type="RefSeq" id="WP_092209554.1">
    <property type="nucleotide sequence ID" value="NZ_FOVN01000007.1"/>
</dbReference>
<accession>A0A1I5D7K6</accession>
<sequence length="208" mass="23728">MKKISTLIVFLCFQFSFSQYNTDWEEAVVYLKDGTSLKGEGRMSMQSSPITSGGNETFRLSEGKGKPTHTLKAKDIDSIVFKLDFRTKINGRKEDRKRSARFVVFPKNEKESKFGFAELLVDGKLRLLQRTVSSSNNNHHRIFDQQLLQFKGEIPLIGSTNMGLPAFKKKAKEYFQDCPTLVSKLEAKTYRSDDLEAIVNYFNANCAK</sequence>
<dbReference type="Proteomes" id="UP000198705">
    <property type="component" value="Unassembled WGS sequence"/>
</dbReference>